<dbReference type="Gene3D" id="3.90.280.10">
    <property type="entry name" value="PEBP-like"/>
    <property type="match status" value="1"/>
</dbReference>
<keyword evidence="2" id="KW-1185">Reference proteome</keyword>
<dbReference type="EMBL" id="CAJPVJ010017255">
    <property type="protein sequence ID" value="CAG2176541.1"/>
    <property type="molecule type" value="Genomic_DNA"/>
</dbReference>
<sequence length="201" mass="22515">MLFSIRSQIHSKRMEEHQVVPDVLDVIPPNVIEVSYPGGHAVALGNELAPKLVKDIPELRWPTEEGALYTLCMTDPDAPTRTDPKNGEFKHWLVINIPGLDIQSGKTLAGYIGSGPPRGSGLHRYIFVVYRQPGTLDISGKCVSNRDLEGRHKFKIRDFARNHGLGEPIAGNFFQAKWDSYVPRLYAQFAMAMITKRCSIM</sequence>
<gene>
    <name evidence="1" type="ORF">ONB1V03_LOCUS15975</name>
</gene>
<accession>A0A7R9MHY7</accession>
<evidence type="ECO:0000313" key="2">
    <source>
        <dbReference type="Proteomes" id="UP000728032"/>
    </source>
</evidence>
<dbReference type="AlphaFoldDB" id="A0A7R9MHY7"/>
<name>A0A7R9MHY7_9ACAR</name>
<dbReference type="Proteomes" id="UP000728032">
    <property type="component" value="Unassembled WGS sequence"/>
</dbReference>
<dbReference type="EMBL" id="OC932080">
    <property type="protein sequence ID" value="CAD7659379.1"/>
    <property type="molecule type" value="Genomic_DNA"/>
</dbReference>
<dbReference type="SUPFAM" id="SSF49777">
    <property type="entry name" value="PEBP-like"/>
    <property type="match status" value="1"/>
</dbReference>
<evidence type="ECO:0000313" key="1">
    <source>
        <dbReference type="EMBL" id="CAD7659379.1"/>
    </source>
</evidence>
<dbReference type="CDD" id="cd00866">
    <property type="entry name" value="PEBP_euk"/>
    <property type="match status" value="1"/>
</dbReference>
<dbReference type="InterPro" id="IPR008914">
    <property type="entry name" value="PEBP"/>
</dbReference>
<dbReference type="Pfam" id="PF01161">
    <property type="entry name" value="PBP"/>
    <property type="match status" value="1"/>
</dbReference>
<dbReference type="InterPro" id="IPR035810">
    <property type="entry name" value="PEBP_euk"/>
</dbReference>
<reference evidence="1" key="1">
    <citation type="submission" date="2020-11" db="EMBL/GenBank/DDBJ databases">
        <authorList>
            <person name="Tran Van P."/>
        </authorList>
    </citation>
    <scope>NUCLEOTIDE SEQUENCE</scope>
</reference>
<dbReference type="InterPro" id="IPR036610">
    <property type="entry name" value="PEBP-like_sf"/>
</dbReference>
<protein>
    <submittedName>
        <fullName evidence="1">Uncharacterized protein</fullName>
    </submittedName>
</protein>
<proteinExistence type="predicted"/>
<dbReference type="OrthoDB" id="2506647at2759"/>
<organism evidence="1">
    <name type="scientific">Oppiella nova</name>
    <dbReference type="NCBI Taxonomy" id="334625"/>
    <lineage>
        <taxon>Eukaryota</taxon>
        <taxon>Metazoa</taxon>
        <taxon>Ecdysozoa</taxon>
        <taxon>Arthropoda</taxon>
        <taxon>Chelicerata</taxon>
        <taxon>Arachnida</taxon>
        <taxon>Acari</taxon>
        <taxon>Acariformes</taxon>
        <taxon>Sarcoptiformes</taxon>
        <taxon>Oribatida</taxon>
        <taxon>Brachypylina</taxon>
        <taxon>Oppioidea</taxon>
        <taxon>Oppiidae</taxon>
        <taxon>Oppiella</taxon>
    </lineage>
</organism>
<dbReference type="PANTHER" id="PTHR11362">
    <property type="entry name" value="PHOSPHATIDYLETHANOLAMINE-BINDING PROTEIN"/>
    <property type="match status" value="1"/>
</dbReference>
<dbReference type="PANTHER" id="PTHR11362:SF147">
    <property type="entry name" value="PHOSPHATIDYLETHANOLAMINE BINDING PROTEIN"/>
    <property type="match status" value="1"/>
</dbReference>